<keyword evidence="3" id="KW-1185">Reference proteome</keyword>
<protein>
    <submittedName>
        <fullName evidence="2">Uncharacterized protein</fullName>
    </submittedName>
</protein>
<name>A0A1E1JQ61_9HELO</name>
<gene>
    <name evidence="2" type="ORF">RCO7_14070</name>
</gene>
<organism evidence="2 3">
    <name type="scientific">Rhynchosporium graminicola</name>
    <dbReference type="NCBI Taxonomy" id="2792576"/>
    <lineage>
        <taxon>Eukaryota</taxon>
        <taxon>Fungi</taxon>
        <taxon>Dikarya</taxon>
        <taxon>Ascomycota</taxon>
        <taxon>Pezizomycotina</taxon>
        <taxon>Leotiomycetes</taxon>
        <taxon>Helotiales</taxon>
        <taxon>Ploettnerulaceae</taxon>
        <taxon>Rhynchosporium</taxon>
    </lineage>
</organism>
<dbReference type="STRING" id="914237.A0A1E1JQ61"/>
<dbReference type="InParanoid" id="A0A1E1JQ61"/>
<feature type="compositionally biased region" description="Low complexity" evidence="1">
    <location>
        <begin position="21"/>
        <end position="38"/>
    </location>
</feature>
<reference evidence="3" key="1">
    <citation type="submission" date="2016-03" db="EMBL/GenBank/DDBJ databases">
        <authorList>
            <person name="Ploux O."/>
        </authorList>
    </citation>
    <scope>NUCLEOTIDE SEQUENCE [LARGE SCALE GENOMIC DNA]</scope>
    <source>
        <strain evidence="3">UK7</strain>
    </source>
</reference>
<feature type="region of interest" description="Disordered" evidence="1">
    <location>
        <begin position="21"/>
        <end position="48"/>
    </location>
</feature>
<evidence type="ECO:0000256" key="1">
    <source>
        <dbReference type="SAM" id="MobiDB-lite"/>
    </source>
</evidence>
<evidence type="ECO:0000313" key="2">
    <source>
        <dbReference type="EMBL" id="CZS87887.1"/>
    </source>
</evidence>
<accession>A0A1E1JQ61</accession>
<dbReference type="Proteomes" id="UP000178129">
    <property type="component" value="Unassembled WGS sequence"/>
</dbReference>
<proteinExistence type="predicted"/>
<sequence length="295" mass="32900">MAIETIVFDPDGDVVFRLRYPTDNNTATPSNTPSNASAHPRPHPLNHRRKHMTLASPVSKAMLRGNFEEGQALRSTGSVQVQLPHDEPNPFKILLHIEHGMYSEVPNQVDSAHLRGVSILVDKCRMKVAVSLYVKRIWTPELSSSLSTSYLAECYLWLDVSWVFGTSAEYKKITKRLVEESPGDLLTHIGNGFMIPDSVLTCNGMVLGTLLLCSASAGIYPLPAAPYADLTIKTLAKTIRSLGIVSLCDIARRKDVYNVPYLNRSQGQKKYLEEQVTTCMAKAQDFDLDSFVRRY</sequence>
<comment type="caution">
    <text evidence="2">The sequence shown here is derived from an EMBL/GenBank/DDBJ whole genome shotgun (WGS) entry which is preliminary data.</text>
</comment>
<dbReference type="EMBL" id="FJUW01000001">
    <property type="protein sequence ID" value="CZS87887.1"/>
    <property type="molecule type" value="Genomic_DNA"/>
</dbReference>
<dbReference type="AlphaFoldDB" id="A0A1E1JQ61"/>
<evidence type="ECO:0000313" key="3">
    <source>
        <dbReference type="Proteomes" id="UP000178129"/>
    </source>
</evidence>